<dbReference type="Pfam" id="PF00072">
    <property type="entry name" value="Response_reg"/>
    <property type="match status" value="1"/>
</dbReference>
<dbReference type="PROSITE" id="PS50110">
    <property type="entry name" value="RESPONSE_REGULATORY"/>
    <property type="match status" value="1"/>
</dbReference>
<dbReference type="PROSITE" id="PS50109">
    <property type="entry name" value="HIS_KIN"/>
    <property type="match status" value="1"/>
</dbReference>
<proteinExistence type="predicted"/>
<dbReference type="Pfam" id="PF00512">
    <property type="entry name" value="HisKA"/>
    <property type="match status" value="1"/>
</dbReference>
<evidence type="ECO:0000313" key="13">
    <source>
        <dbReference type="EMBL" id="NHC15888.1"/>
    </source>
</evidence>
<dbReference type="SUPFAM" id="SSF47384">
    <property type="entry name" value="Homodimeric domain of signal transducing histidine kinase"/>
    <property type="match status" value="1"/>
</dbReference>
<dbReference type="RefSeq" id="WP_166284372.1">
    <property type="nucleotide sequence ID" value="NZ_JAANNP010000066.1"/>
</dbReference>
<dbReference type="SUPFAM" id="SSF55874">
    <property type="entry name" value="ATPase domain of HSP90 chaperone/DNA topoisomerase II/histidine kinase"/>
    <property type="match status" value="1"/>
</dbReference>
<dbReference type="Proteomes" id="UP000800981">
    <property type="component" value="Unassembled WGS sequence"/>
</dbReference>
<evidence type="ECO:0000256" key="8">
    <source>
        <dbReference type="PROSITE-ProRule" id="PRU00169"/>
    </source>
</evidence>
<organism evidence="13 14">
    <name type="scientific">Motilibacter deserti</name>
    <dbReference type="NCBI Taxonomy" id="2714956"/>
    <lineage>
        <taxon>Bacteria</taxon>
        <taxon>Bacillati</taxon>
        <taxon>Actinomycetota</taxon>
        <taxon>Actinomycetes</taxon>
        <taxon>Motilibacterales</taxon>
        <taxon>Motilibacteraceae</taxon>
        <taxon>Motilibacter</taxon>
    </lineage>
</organism>
<comment type="caution">
    <text evidence="13">The sequence shown here is derived from an EMBL/GenBank/DDBJ whole genome shotgun (WGS) entry which is preliminary data.</text>
</comment>
<feature type="compositionally biased region" description="Basic and acidic residues" evidence="9">
    <location>
        <begin position="421"/>
        <end position="441"/>
    </location>
</feature>
<dbReference type="SMART" id="SM00387">
    <property type="entry name" value="HATPase_c"/>
    <property type="match status" value="1"/>
</dbReference>
<feature type="transmembrane region" description="Helical" evidence="10">
    <location>
        <begin position="64"/>
        <end position="86"/>
    </location>
</feature>
<dbReference type="Gene3D" id="1.10.287.130">
    <property type="match status" value="1"/>
</dbReference>
<evidence type="ECO:0000256" key="4">
    <source>
        <dbReference type="ARBA" id="ARBA00022553"/>
    </source>
</evidence>
<keyword evidence="4 8" id="KW-0597">Phosphoprotein</keyword>
<keyword evidence="10" id="KW-0472">Membrane</keyword>
<dbReference type="PANTHER" id="PTHR43047">
    <property type="entry name" value="TWO-COMPONENT HISTIDINE PROTEIN KINASE"/>
    <property type="match status" value="1"/>
</dbReference>
<feature type="transmembrane region" description="Helical" evidence="10">
    <location>
        <begin position="233"/>
        <end position="251"/>
    </location>
</feature>
<keyword evidence="10" id="KW-0812">Transmembrane</keyword>
<dbReference type="InterPro" id="IPR003594">
    <property type="entry name" value="HATPase_dom"/>
</dbReference>
<dbReference type="PANTHER" id="PTHR43047:SF72">
    <property type="entry name" value="OSMOSENSING HISTIDINE PROTEIN KINASE SLN1"/>
    <property type="match status" value="1"/>
</dbReference>
<accession>A0ABX0H3C8</accession>
<dbReference type="InterPro" id="IPR005467">
    <property type="entry name" value="His_kinase_dom"/>
</dbReference>
<dbReference type="SUPFAM" id="SSF55781">
    <property type="entry name" value="GAF domain-like"/>
    <property type="match status" value="1"/>
</dbReference>
<evidence type="ECO:0000256" key="10">
    <source>
        <dbReference type="SAM" id="Phobius"/>
    </source>
</evidence>
<dbReference type="InterPro" id="IPR001789">
    <property type="entry name" value="Sig_transdc_resp-reg_receiver"/>
</dbReference>
<keyword evidence="6" id="KW-0418">Kinase</keyword>
<dbReference type="SUPFAM" id="SSF52172">
    <property type="entry name" value="CheY-like"/>
    <property type="match status" value="1"/>
</dbReference>
<dbReference type="EC" id="2.7.13.3" evidence="3"/>
<comment type="subcellular location">
    <subcellularLocation>
        <location evidence="2">Cell membrane</location>
    </subcellularLocation>
</comment>
<dbReference type="CDD" id="cd16922">
    <property type="entry name" value="HATPase_EvgS-ArcB-TorS-like"/>
    <property type="match status" value="1"/>
</dbReference>
<feature type="domain" description="Response regulatory" evidence="12">
    <location>
        <begin position="695"/>
        <end position="814"/>
    </location>
</feature>
<gene>
    <name evidence="13" type="ORF">G9H71_19070</name>
</gene>
<dbReference type="CDD" id="cd00082">
    <property type="entry name" value="HisKA"/>
    <property type="match status" value="1"/>
</dbReference>
<keyword evidence="5" id="KW-0808">Transferase</keyword>
<dbReference type="PRINTS" id="PR00344">
    <property type="entry name" value="BCTRLSENSOR"/>
</dbReference>
<dbReference type="Gene3D" id="3.30.450.40">
    <property type="match status" value="1"/>
</dbReference>
<evidence type="ECO:0000256" key="7">
    <source>
        <dbReference type="ARBA" id="ARBA00023012"/>
    </source>
</evidence>
<feature type="domain" description="Histidine kinase" evidence="11">
    <location>
        <begin position="454"/>
        <end position="673"/>
    </location>
</feature>
<evidence type="ECO:0000256" key="9">
    <source>
        <dbReference type="SAM" id="MobiDB-lite"/>
    </source>
</evidence>
<dbReference type="Gene3D" id="3.40.50.2300">
    <property type="match status" value="1"/>
</dbReference>
<keyword evidence="10" id="KW-1133">Transmembrane helix</keyword>
<feature type="region of interest" description="Disordered" evidence="9">
    <location>
        <begin position="1"/>
        <end position="34"/>
    </location>
</feature>
<feature type="transmembrane region" description="Helical" evidence="10">
    <location>
        <begin position="135"/>
        <end position="153"/>
    </location>
</feature>
<feature type="transmembrane region" description="Helical" evidence="10">
    <location>
        <begin position="98"/>
        <end position="123"/>
    </location>
</feature>
<sequence length="817" mass="86268">MATDVSLAPPGAAAREASSPGPAQGVRGPARTSPGDRRVYALSVALAVLTGALLLQLPGGGDTWGLALLLLLAFFFTESFPVHFGMRKNAVAATFSEVPLVVGLALCSPLLLVAARVLGMVAAMALVRRQHVNKIVFNSVHAALEMTLGVLVFEQLGAAGATGVLPVWGAALAVMLTLSLLSCVTLTMAISLHLGALELGAFGRGLPISVAAAAGNATVAVLMLAAYWHDAAAALPIVVLGAALLLAYRAYAGLRNRHRSMERLNHFTRSLYLGASGPQALERLLVEVRELVEAEYAEIVLPAAGGDERHALHADDTVTVDRVPGSWRSPSDAVAFRVVPRGSRRSAGEREQVEARGLRDCVVAVLPGVGGHVLVGNRLGDYSTFGDSDGKLLETAATHIGVALENARLINDVQLSMSAAERARDEAERSRDEAEEARTAAERASSAKSEFLSRMSHELRTPLNAILGFGQLLELGDLGEEDQENTEQIMKAGRHLLGLINEVLDVVRIESGRLSFSLEPVAIDEVLVESVGLVRPAALDRRIDIDCASTGIAVRADRQRLKQALVNLLSNAVKYNVDGGTVRVRAELVKSVTGGSPRVHLSVEDTGRGIAAEHLDDVFTPFERLGAEATEIEGTGIGLSLTRTLVEAMDGAIGLESEPGRGSTFWIELPYAGAGPAPDAPGTASGAAPVDGARTVLYVEDNPSNIRLVRRILERRPHLHLVVSVDGADGLATARTLEPDMVLLDLHLPTMHGADILAALRTDASERLASVPVAILTADVSAGNERRLLEAGATHFVPKPLDVQRLLDIVDKEVPAP</sequence>
<evidence type="ECO:0000259" key="11">
    <source>
        <dbReference type="PROSITE" id="PS50109"/>
    </source>
</evidence>
<dbReference type="InterPro" id="IPR011006">
    <property type="entry name" value="CheY-like_superfamily"/>
</dbReference>
<feature type="transmembrane region" description="Helical" evidence="10">
    <location>
        <begin position="39"/>
        <end position="57"/>
    </location>
</feature>
<feature type="modified residue" description="4-aspartylphosphate" evidence="8">
    <location>
        <position position="745"/>
    </location>
</feature>
<reference evidence="13 14" key="1">
    <citation type="submission" date="2020-03" db="EMBL/GenBank/DDBJ databases">
        <title>Two novel Motilibacter sp.</title>
        <authorList>
            <person name="Liu S."/>
        </authorList>
    </citation>
    <scope>NUCLEOTIDE SEQUENCE [LARGE SCALE GENOMIC DNA]</scope>
    <source>
        <strain evidence="13 14">E257</strain>
    </source>
</reference>
<evidence type="ECO:0000256" key="3">
    <source>
        <dbReference type="ARBA" id="ARBA00012438"/>
    </source>
</evidence>
<protein>
    <recommendedName>
        <fullName evidence="3">histidine kinase</fullName>
        <ecNumber evidence="3">2.7.13.3</ecNumber>
    </recommendedName>
</protein>
<evidence type="ECO:0000256" key="1">
    <source>
        <dbReference type="ARBA" id="ARBA00000085"/>
    </source>
</evidence>
<feature type="transmembrane region" description="Helical" evidence="10">
    <location>
        <begin position="206"/>
        <end position="227"/>
    </location>
</feature>
<name>A0ABX0H3C8_9ACTN</name>
<evidence type="ECO:0000313" key="14">
    <source>
        <dbReference type="Proteomes" id="UP000800981"/>
    </source>
</evidence>
<keyword evidence="14" id="KW-1185">Reference proteome</keyword>
<evidence type="ECO:0000256" key="2">
    <source>
        <dbReference type="ARBA" id="ARBA00004236"/>
    </source>
</evidence>
<dbReference type="InterPro" id="IPR036890">
    <property type="entry name" value="HATPase_C_sf"/>
</dbReference>
<dbReference type="Pfam" id="PF02518">
    <property type="entry name" value="HATPase_c"/>
    <property type="match status" value="1"/>
</dbReference>
<dbReference type="EMBL" id="JAANNP010000066">
    <property type="protein sequence ID" value="NHC15888.1"/>
    <property type="molecule type" value="Genomic_DNA"/>
</dbReference>
<comment type="catalytic activity">
    <reaction evidence="1">
        <text>ATP + protein L-histidine = ADP + protein N-phospho-L-histidine.</text>
        <dbReference type="EC" id="2.7.13.3"/>
    </reaction>
</comment>
<feature type="transmembrane region" description="Helical" evidence="10">
    <location>
        <begin position="165"/>
        <end position="194"/>
    </location>
</feature>
<dbReference type="Gene3D" id="3.30.565.10">
    <property type="entry name" value="Histidine kinase-like ATPase, C-terminal domain"/>
    <property type="match status" value="1"/>
</dbReference>
<dbReference type="InterPro" id="IPR036097">
    <property type="entry name" value="HisK_dim/P_sf"/>
</dbReference>
<dbReference type="SMART" id="SM00388">
    <property type="entry name" value="HisKA"/>
    <property type="match status" value="1"/>
</dbReference>
<evidence type="ECO:0000256" key="6">
    <source>
        <dbReference type="ARBA" id="ARBA00022777"/>
    </source>
</evidence>
<dbReference type="SMART" id="SM00448">
    <property type="entry name" value="REC"/>
    <property type="match status" value="1"/>
</dbReference>
<keyword evidence="7" id="KW-0902">Two-component regulatory system</keyword>
<dbReference type="InterPro" id="IPR029016">
    <property type="entry name" value="GAF-like_dom_sf"/>
</dbReference>
<dbReference type="InterPro" id="IPR004358">
    <property type="entry name" value="Sig_transdc_His_kin-like_C"/>
</dbReference>
<dbReference type="InterPro" id="IPR003661">
    <property type="entry name" value="HisK_dim/P_dom"/>
</dbReference>
<evidence type="ECO:0000259" key="12">
    <source>
        <dbReference type="PROSITE" id="PS50110"/>
    </source>
</evidence>
<evidence type="ECO:0000256" key="5">
    <source>
        <dbReference type="ARBA" id="ARBA00022679"/>
    </source>
</evidence>
<feature type="region of interest" description="Disordered" evidence="9">
    <location>
        <begin position="421"/>
        <end position="447"/>
    </location>
</feature>